<comment type="caution">
    <text evidence="1">The sequence shown here is derived from an EMBL/GenBank/DDBJ whole genome shotgun (WGS) entry which is preliminary data.</text>
</comment>
<organism evidence="1 2">
    <name type="scientific">Taibaiella chishuiensis</name>
    <dbReference type="NCBI Taxonomy" id="1434707"/>
    <lineage>
        <taxon>Bacteria</taxon>
        <taxon>Pseudomonadati</taxon>
        <taxon>Bacteroidota</taxon>
        <taxon>Chitinophagia</taxon>
        <taxon>Chitinophagales</taxon>
        <taxon>Chitinophagaceae</taxon>
        <taxon>Taibaiella</taxon>
    </lineage>
</organism>
<sequence length="272" mass="31239">MKKYLFLLWALPACSMPAKEDPTELAQPIVEEGKMLYRSEMASWYGTDLFRDFYREQDKIGGYFSYADKDKTKCIFFSNADTPEVIGTITFDSTFIPDKATIELAVRPFTDTEEELYTIRTRALYAMVNDSFFRRYEKTDWNLVPLISNNEKKVYVLTGPAEDGVVILGNDYLLTFDKAYALVDQKRLHKSMLTLPYEPGTTSEGGMHTHLPETGDFITATDICTLMLYGKYTGWKQHIVVSDKYVNIWDCTTNKLTVIPAAQYNKTKEGRK</sequence>
<proteinExistence type="predicted"/>
<name>A0A2P8D0K5_9BACT</name>
<dbReference type="RefSeq" id="WP_106523976.1">
    <property type="nucleotide sequence ID" value="NZ_PYGD01000007.1"/>
</dbReference>
<evidence type="ECO:0000313" key="2">
    <source>
        <dbReference type="Proteomes" id="UP000240572"/>
    </source>
</evidence>
<dbReference type="AlphaFoldDB" id="A0A2P8D0K5"/>
<gene>
    <name evidence="1" type="ORF">B0I18_107106</name>
</gene>
<protein>
    <submittedName>
        <fullName evidence="1">Uncharacterized protein</fullName>
    </submittedName>
</protein>
<evidence type="ECO:0000313" key="1">
    <source>
        <dbReference type="EMBL" id="PSK90696.1"/>
    </source>
</evidence>
<dbReference type="OrthoDB" id="1075024at2"/>
<dbReference type="EMBL" id="PYGD01000007">
    <property type="protein sequence ID" value="PSK90696.1"/>
    <property type="molecule type" value="Genomic_DNA"/>
</dbReference>
<dbReference type="Proteomes" id="UP000240572">
    <property type="component" value="Unassembled WGS sequence"/>
</dbReference>
<keyword evidence="2" id="KW-1185">Reference proteome</keyword>
<reference evidence="1 2" key="1">
    <citation type="submission" date="2018-03" db="EMBL/GenBank/DDBJ databases">
        <title>Genomic Encyclopedia of Type Strains, Phase III (KMG-III): the genomes of soil and plant-associated and newly described type strains.</title>
        <authorList>
            <person name="Whitman W."/>
        </authorList>
    </citation>
    <scope>NUCLEOTIDE SEQUENCE [LARGE SCALE GENOMIC DNA]</scope>
    <source>
        <strain evidence="1 2">CGMCC 1.12700</strain>
    </source>
</reference>
<accession>A0A2P8D0K5</accession>